<proteinExistence type="predicted"/>
<sequence>MVNRDSPRGTAPAALEDAEQESAMLRPAHGFSVRDYAKSAVGSRRKEIDAAAFAETQLSAETVALLRALSDIERATMQYLRGVLVTPTHKDARVTAFLITWAYEKYWITDTLDTVLKANGTPRDKTRSTGLRRTVHGVRDRFAPIGQALIANVLGEDIIAWHMTIGTIDDLITHAAYRAVREREPHPVLDRLVDEILETKARHLEFFTAQASDRLATSPRAQGITRRRIRNAVWPTGSDANGPRQTARFAALVFRSTATWSDPAVLGIDASIDALPGQSGLHLAARLARRGRRGSLEENR</sequence>
<comment type="caution">
    <text evidence="1">The sequence shown here is derived from an EMBL/GenBank/DDBJ whole genome shotgun (WGS) entry which is preliminary data.</text>
</comment>
<gene>
    <name evidence="1" type="ORF">SAMN06295973_1622</name>
</gene>
<dbReference type="EMBL" id="FUZO01000001">
    <property type="protein sequence ID" value="SKC52013.1"/>
    <property type="molecule type" value="Genomic_DNA"/>
</dbReference>
<evidence type="ECO:0000313" key="1">
    <source>
        <dbReference type="EMBL" id="SKC52013.1"/>
    </source>
</evidence>
<dbReference type="Proteomes" id="UP000190827">
    <property type="component" value="Unassembled WGS sequence"/>
</dbReference>
<protein>
    <recommendedName>
        <fullName evidence="3">Ferritin-like domain-containing protein</fullName>
    </recommendedName>
</protein>
<reference evidence="1 2" key="1">
    <citation type="submission" date="2017-02" db="EMBL/GenBank/DDBJ databases">
        <authorList>
            <person name="Varghese N."/>
            <person name="Submissions S."/>
        </authorList>
    </citation>
    <scope>NUCLEOTIDE SEQUENCE [LARGE SCALE GENOMIC DNA]</scope>
    <source>
        <strain evidence="1 2">VKM Ac-1787</strain>
    </source>
</reference>
<keyword evidence="2" id="KW-1185">Reference proteome</keyword>
<organism evidence="1 2">
    <name type="scientific">Plantibacter cousiniae</name>
    <name type="common">nom. nud.</name>
    <dbReference type="NCBI Taxonomy" id="199709"/>
    <lineage>
        <taxon>Bacteria</taxon>
        <taxon>Bacillati</taxon>
        <taxon>Actinomycetota</taxon>
        <taxon>Actinomycetes</taxon>
        <taxon>Micrococcales</taxon>
        <taxon>Microbacteriaceae</taxon>
        <taxon>Plantibacter</taxon>
    </lineage>
</organism>
<dbReference type="Gene3D" id="1.10.620.20">
    <property type="entry name" value="Ribonucleotide Reductase, subunit A"/>
    <property type="match status" value="1"/>
</dbReference>
<dbReference type="InterPro" id="IPR012348">
    <property type="entry name" value="RNR-like"/>
</dbReference>
<name>A0ABY1LKT5_9MICO</name>
<evidence type="ECO:0008006" key="3">
    <source>
        <dbReference type="Google" id="ProtNLM"/>
    </source>
</evidence>
<evidence type="ECO:0000313" key="2">
    <source>
        <dbReference type="Proteomes" id="UP000190827"/>
    </source>
</evidence>
<dbReference type="RefSeq" id="WP_079705452.1">
    <property type="nucleotide sequence ID" value="NZ_FUZO01000001.1"/>
</dbReference>
<accession>A0ABY1LKT5</accession>